<dbReference type="OrthoDB" id="306690at2759"/>
<keyword evidence="3" id="KW-0694">RNA-binding</keyword>
<feature type="compositionally biased region" description="Polar residues" evidence="4">
    <location>
        <begin position="8"/>
        <end position="26"/>
    </location>
</feature>
<dbReference type="PANTHER" id="PTHR12357">
    <property type="entry name" value="YTH YT521-B HOMOLOGY DOMAIN-CONTAINING"/>
    <property type="match status" value="1"/>
</dbReference>
<dbReference type="Proteomes" id="UP000183832">
    <property type="component" value="Unassembled WGS sequence"/>
</dbReference>
<feature type="region of interest" description="Disordered" evidence="4">
    <location>
        <begin position="61"/>
        <end position="121"/>
    </location>
</feature>
<dbReference type="GO" id="GO:1990247">
    <property type="term" value="F:N6-methyladenosine-containing RNA reader activity"/>
    <property type="evidence" value="ECO:0007669"/>
    <property type="project" value="TreeGrafter"/>
</dbReference>
<feature type="compositionally biased region" description="Low complexity" evidence="4">
    <location>
        <begin position="62"/>
        <end position="73"/>
    </location>
</feature>
<feature type="compositionally biased region" description="Basic and acidic residues" evidence="4">
    <location>
        <begin position="319"/>
        <end position="335"/>
    </location>
</feature>
<dbReference type="EMBL" id="CVRI01000047">
    <property type="protein sequence ID" value="CRK97438.1"/>
    <property type="molecule type" value="Genomic_DNA"/>
</dbReference>
<dbReference type="GO" id="GO:0061157">
    <property type="term" value="P:mRNA destabilization"/>
    <property type="evidence" value="ECO:0007669"/>
    <property type="project" value="TreeGrafter"/>
</dbReference>
<evidence type="ECO:0000313" key="7">
    <source>
        <dbReference type="Proteomes" id="UP000183832"/>
    </source>
</evidence>
<evidence type="ECO:0000256" key="4">
    <source>
        <dbReference type="SAM" id="MobiDB-lite"/>
    </source>
</evidence>
<gene>
    <name evidence="6" type="ORF">CLUMA_CG010827</name>
</gene>
<dbReference type="STRING" id="568069.A0A1J1IEL0"/>
<feature type="region of interest" description="Disordered" evidence="4">
    <location>
        <begin position="407"/>
        <end position="481"/>
    </location>
</feature>
<dbReference type="GO" id="GO:0003729">
    <property type="term" value="F:mRNA binding"/>
    <property type="evidence" value="ECO:0007669"/>
    <property type="project" value="TreeGrafter"/>
</dbReference>
<feature type="region of interest" description="Disordered" evidence="4">
    <location>
        <begin position="1"/>
        <end position="26"/>
    </location>
</feature>
<protein>
    <submittedName>
        <fullName evidence="6">CLUMA_CG010827, isoform A</fullName>
    </submittedName>
</protein>
<feature type="region of interest" description="Disordered" evidence="4">
    <location>
        <begin position="319"/>
        <end position="389"/>
    </location>
</feature>
<proteinExistence type="predicted"/>
<dbReference type="InterPro" id="IPR045168">
    <property type="entry name" value="YTH_prot"/>
</dbReference>
<accession>A0A1J1IEL0</accession>
<dbReference type="FunFam" id="3.10.590.10:FF:000001">
    <property type="entry name" value="YTH domain family 1, isoform CRA_a"/>
    <property type="match status" value="1"/>
</dbReference>
<evidence type="ECO:0000256" key="1">
    <source>
        <dbReference type="ARBA" id="ARBA00004496"/>
    </source>
</evidence>
<evidence type="ECO:0000256" key="2">
    <source>
        <dbReference type="ARBA" id="ARBA00022490"/>
    </source>
</evidence>
<evidence type="ECO:0000259" key="5">
    <source>
        <dbReference type="PROSITE" id="PS50882"/>
    </source>
</evidence>
<organism evidence="6 7">
    <name type="scientific">Clunio marinus</name>
    <dbReference type="NCBI Taxonomy" id="568069"/>
    <lineage>
        <taxon>Eukaryota</taxon>
        <taxon>Metazoa</taxon>
        <taxon>Ecdysozoa</taxon>
        <taxon>Arthropoda</taxon>
        <taxon>Hexapoda</taxon>
        <taxon>Insecta</taxon>
        <taxon>Pterygota</taxon>
        <taxon>Neoptera</taxon>
        <taxon>Endopterygota</taxon>
        <taxon>Diptera</taxon>
        <taxon>Nematocera</taxon>
        <taxon>Chironomoidea</taxon>
        <taxon>Chironomidae</taxon>
        <taxon>Clunio</taxon>
    </lineage>
</organism>
<reference evidence="6 7" key="1">
    <citation type="submission" date="2015-04" db="EMBL/GenBank/DDBJ databases">
        <authorList>
            <person name="Syromyatnikov M.Y."/>
            <person name="Popov V.N."/>
        </authorList>
    </citation>
    <scope>NUCLEOTIDE SEQUENCE [LARGE SCALE GENOMIC DNA]</scope>
</reference>
<comment type="subcellular location">
    <subcellularLocation>
        <location evidence="1">Cytoplasm</location>
    </subcellularLocation>
</comment>
<evidence type="ECO:0000313" key="6">
    <source>
        <dbReference type="EMBL" id="CRK97438.1"/>
    </source>
</evidence>
<dbReference type="AlphaFoldDB" id="A0A1J1IEL0"/>
<feature type="domain" description="YTH" evidence="5">
    <location>
        <begin position="166"/>
        <end position="301"/>
    </location>
</feature>
<keyword evidence="2" id="KW-0963">Cytoplasm</keyword>
<dbReference type="CDD" id="cd21134">
    <property type="entry name" value="YTH"/>
    <property type="match status" value="1"/>
</dbReference>
<dbReference type="InterPro" id="IPR007275">
    <property type="entry name" value="YTH_domain"/>
</dbReference>
<dbReference type="Pfam" id="PF04146">
    <property type="entry name" value="YTH"/>
    <property type="match status" value="1"/>
</dbReference>
<dbReference type="GO" id="GO:0005737">
    <property type="term" value="C:cytoplasm"/>
    <property type="evidence" value="ECO:0007669"/>
    <property type="project" value="UniProtKB-SubCell"/>
</dbReference>
<dbReference type="Gene3D" id="3.10.590.10">
    <property type="entry name" value="ph1033 like domains"/>
    <property type="match status" value="1"/>
</dbReference>
<sequence length="481" mass="54935">MFSERMNNKGNQHQGNNDNSWGGQNVRKSFENYYNNRSDYQHQQHDGGNKIEQRMQNMRLDSGAGSNSLGGSNKTTNEHKEQGPKKMTWATIASQPAKPQISTTSTTIKKKGFGPPPPMIPGKHNMDLTDGWDTPKNGPLVPPSPPLRVKNQYNPSELDLSQVGNARFFVIKSYSEDDIHRSIKYEIWCSTEHGNKRLDQAFREREKEQGVIYLFFSVNSSGHFCGVAQMITPVDYNSNSSVWSQDKWKGSFRVKWIYVKDVPNTQLRHIRLENNENKPVTNSRDTQEVPNGHGIQMMKIIHSYKHTTSIFDDFTHYEKRQEEEDSRKHESHDAYQKPMTLPPSHHSTHNRENMNRQQQYDNGGGRSFDRDRDYNGSSSSVGYDRGGNYNNGSSGYNKYGSGNSGYNNDFKPSFNGRGGFHKRNDFRNDRNNDQQSGGFYRAKPDYQQNDDFGGNRGGGYRSDRGGSRGRGGFRPPMNHNN</sequence>
<dbReference type="PROSITE" id="PS50882">
    <property type="entry name" value="YTH"/>
    <property type="match status" value="1"/>
</dbReference>
<evidence type="ECO:0000256" key="3">
    <source>
        <dbReference type="ARBA" id="ARBA00022884"/>
    </source>
</evidence>
<dbReference type="PANTHER" id="PTHR12357:SF89">
    <property type="entry name" value="YTH DOMAIN-CONTAINING FAMILY PROTEIN"/>
    <property type="match status" value="1"/>
</dbReference>
<name>A0A1J1IEL0_9DIPT</name>
<keyword evidence="7" id="KW-1185">Reference proteome</keyword>
<feature type="compositionally biased region" description="Basic and acidic residues" evidence="4">
    <location>
        <begin position="422"/>
        <end position="432"/>
    </location>
</feature>